<dbReference type="OrthoDB" id="2536714at2759"/>
<reference evidence="2 3" key="1">
    <citation type="journal article" date="2016" name="Mol. Biol. Evol.">
        <title>Comparative Genomics of Early-Diverging Mushroom-Forming Fungi Provides Insights into the Origins of Lignocellulose Decay Capabilities.</title>
        <authorList>
            <person name="Nagy L.G."/>
            <person name="Riley R."/>
            <person name="Tritt A."/>
            <person name="Adam C."/>
            <person name="Daum C."/>
            <person name="Floudas D."/>
            <person name="Sun H."/>
            <person name="Yadav J.S."/>
            <person name="Pangilinan J."/>
            <person name="Larsson K.H."/>
            <person name="Matsuura K."/>
            <person name="Barry K."/>
            <person name="Labutti K."/>
            <person name="Kuo R."/>
            <person name="Ohm R.A."/>
            <person name="Bhattacharya S.S."/>
            <person name="Shirouzu T."/>
            <person name="Yoshinaga Y."/>
            <person name="Martin F.M."/>
            <person name="Grigoriev I.V."/>
            <person name="Hibbett D.S."/>
        </authorList>
    </citation>
    <scope>NUCLEOTIDE SEQUENCE [LARGE SCALE GENOMIC DNA]</scope>
    <source>
        <strain evidence="2 3">CBS 109695</strain>
    </source>
</reference>
<feature type="compositionally biased region" description="Low complexity" evidence="1">
    <location>
        <begin position="160"/>
        <end position="185"/>
    </location>
</feature>
<organism evidence="2 3">
    <name type="scientific">Athelia psychrophila</name>
    <dbReference type="NCBI Taxonomy" id="1759441"/>
    <lineage>
        <taxon>Eukaryota</taxon>
        <taxon>Fungi</taxon>
        <taxon>Dikarya</taxon>
        <taxon>Basidiomycota</taxon>
        <taxon>Agaricomycotina</taxon>
        <taxon>Agaricomycetes</taxon>
        <taxon>Agaricomycetidae</taxon>
        <taxon>Atheliales</taxon>
        <taxon>Atheliaceae</taxon>
        <taxon>Athelia</taxon>
    </lineage>
</organism>
<feature type="region of interest" description="Disordered" evidence="1">
    <location>
        <begin position="1"/>
        <end position="110"/>
    </location>
</feature>
<feature type="region of interest" description="Disordered" evidence="1">
    <location>
        <begin position="232"/>
        <end position="330"/>
    </location>
</feature>
<gene>
    <name evidence="2" type="ORF">FIBSPDRAFT_885963</name>
</gene>
<sequence length="361" mass="38542">MASQLPSPPETLTESLANSQSTLGSSTDDDAPASRPSTPQRGRLDPRFPSTLGPGRVPLHRRGTSKTYERMEDLLREAGYKETRVFTPETERAEAEAEERKERTLRRAASVRSGVDAVVGFISGLGEEDPSAAPPLPRTWLESVAHAVLFGGTGAHMGGPSAISPSASSRSPSQSHSQSRSPISRSRLDVLRQSPFSSTSALSDRTNVPRQIKSHPPPLLCAQVAAYRAPSDSRISRTQVVCHSAPGSRSGSRVRVPADWGLQVADRGRGKRSRGKPDPPRNQKDKGKPKGKDGMPTLANTHAHDDEWGKTSGDDGIYTSGSSSEDDDDGELDLARLLVPAYSRCLISARAGMGRAAPQGA</sequence>
<feature type="compositionally biased region" description="Polar residues" evidence="1">
    <location>
        <begin position="194"/>
        <end position="209"/>
    </location>
</feature>
<evidence type="ECO:0000313" key="2">
    <source>
        <dbReference type="EMBL" id="KZP28075.1"/>
    </source>
</evidence>
<protein>
    <submittedName>
        <fullName evidence="2">Uncharacterized protein</fullName>
    </submittedName>
</protein>
<evidence type="ECO:0000256" key="1">
    <source>
        <dbReference type="SAM" id="MobiDB-lite"/>
    </source>
</evidence>
<feature type="compositionally biased region" description="Basic and acidic residues" evidence="1">
    <location>
        <begin position="302"/>
        <end position="313"/>
    </location>
</feature>
<feature type="region of interest" description="Disordered" evidence="1">
    <location>
        <begin position="156"/>
        <end position="218"/>
    </location>
</feature>
<feature type="compositionally biased region" description="Polar residues" evidence="1">
    <location>
        <begin position="236"/>
        <end position="251"/>
    </location>
</feature>
<evidence type="ECO:0000313" key="3">
    <source>
        <dbReference type="Proteomes" id="UP000076532"/>
    </source>
</evidence>
<proteinExistence type="predicted"/>
<feature type="compositionally biased region" description="Basic and acidic residues" evidence="1">
    <location>
        <begin position="275"/>
        <end position="293"/>
    </location>
</feature>
<dbReference type="AlphaFoldDB" id="A0A166RAI6"/>
<dbReference type="Proteomes" id="UP000076532">
    <property type="component" value="Unassembled WGS sequence"/>
</dbReference>
<name>A0A166RAI6_9AGAM</name>
<accession>A0A166RAI6</accession>
<keyword evidence="3" id="KW-1185">Reference proteome</keyword>
<feature type="compositionally biased region" description="Basic and acidic residues" evidence="1">
    <location>
        <begin position="67"/>
        <end position="102"/>
    </location>
</feature>
<feature type="compositionally biased region" description="Polar residues" evidence="1">
    <location>
        <begin position="1"/>
        <end position="26"/>
    </location>
</feature>
<dbReference type="EMBL" id="KV417505">
    <property type="protein sequence ID" value="KZP28075.1"/>
    <property type="molecule type" value="Genomic_DNA"/>
</dbReference>